<evidence type="ECO:0000313" key="8">
    <source>
        <dbReference type="Proteomes" id="UP001519294"/>
    </source>
</evidence>
<dbReference type="Gene3D" id="3.10.290.10">
    <property type="entry name" value="RNA-binding S4 domain"/>
    <property type="match status" value="1"/>
</dbReference>
<keyword evidence="4" id="KW-0694">RNA-binding</keyword>
<dbReference type="SUPFAM" id="SSF55120">
    <property type="entry name" value="Pseudouridine synthase"/>
    <property type="match status" value="1"/>
</dbReference>
<dbReference type="InterPro" id="IPR020103">
    <property type="entry name" value="PsdUridine_synth_cat_dom_sf"/>
</dbReference>
<evidence type="ECO:0000256" key="3">
    <source>
        <dbReference type="ARBA" id="ARBA00023235"/>
    </source>
</evidence>
<dbReference type="PANTHER" id="PTHR21600">
    <property type="entry name" value="MITOCHONDRIAL RNA PSEUDOURIDINE SYNTHASE"/>
    <property type="match status" value="1"/>
</dbReference>
<sequence length="303" mass="34526">MTQQNYKVLPEQHHMRIDKLLAVINPEYSRSQIQSWISQKFVTVNEKVVKPNYKCAEGDKLKWKVPEKESFSVEGEDISLSILFEDEDLLVVNKPAGMVVHPSLGHQRGTLVNALLFHCDHLSELNGIERAGIVHRIDKDTSGLLIVAKNEATHIHLAEQLVAKKVERIYEAIVHGVIDHENGLVDAPIGRDPKDRQKMGIVDQGKPAITHFHVLKRFKNFTHIKCQLETGRTHQIRVHMKYIGHPLAGDPKYGPRKTFDIGGQALHARSIGFTHPTTKEWMHFKAEAPSKFQELLTQLEKMY</sequence>
<evidence type="ECO:0000256" key="1">
    <source>
        <dbReference type="ARBA" id="ARBA00000073"/>
    </source>
</evidence>
<dbReference type="InterPro" id="IPR006224">
    <property type="entry name" value="PsdUridine_synth_RluA-like_CS"/>
</dbReference>
<comment type="function">
    <text evidence="5">Responsible for synthesis of pseudouridine from uracil.</text>
</comment>
<dbReference type="NCBIfam" id="TIGR00005">
    <property type="entry name" value="rluA_subfam"/>
    <property type="match status" value="1"/>
</dbReference>
<evidence type="ECO:0000313" key="7">
    <source>
        <dbReference type="EMBL" id="MBP2256130.1"/>
    </source>
</evidence>
<evidence type="ECO:0000256" key="5">
    <source>
        <dbReference type="RuleBase" id="RU362028"/>
    </source>
</evidence>
<feature type="domain" description="RNA-binding S4" evidence="6">
    <location>
        <begin position="15"/>
        <end position="78"/>
    </location>
</feature>
<comment type="caution">
    <text evidence="7">The sequence shown here is derived from an EMBL/GenBank/DDBJ whole genome shotgun (WGS) entry which is preliminary data.</text>
</comment>
<dbReference type="InterPro" id="IPR050188">
    <property type="entry name" value="RluA_PseudoU_synthase"/>
</dbReference>
<dbReference type="InterPro" id="IPR002942">
    <property type="entry name" value="S4_RNA-bd"/>
</dbReference>
<dbReference type="PANTHER" id="PTHR21600:SF44">
    <property type="entry name" value="RIBOSOMAL LARGE SUBUNIT PSEUDOURIDINE SYNTHASE D"/>
    <property type="match status" value="1"/>
</dbReference>
<comment type="catalytic activity">
    <reaction evidence="1 5">
        <text>a uridine in RNA = a pseudouridine in RNA</text>
        <dbReference type="Rhea" id="RHEA:48348"/>
        <dbReference type="Rhea" id="RHEA-COMP:12068"/>
        <dbReference type="Rhea" id="RHEA-COMP:12069"/>
        <dbReference type="ChEBI" id="CHEBI:65314"/>
        <dbReference type="ChEBI" id="CHEBI:65315"/>
    </reaction>
</comment>
<dbReference type="PROSITE" id="PS50889">
    <property type="entry name" value="S4"/>
    <property type="match status" value="1"/>
</dbReference>
<dbReference type="SUPFAM" id="SSF55174">
    <property type="entry name" value="Alpha-L RNA-binding motif"/>
    <property type="match status" value="1"/>
</dbReference>
<dbReference type="CDD" id="cd02869">
    <property type="entry name" value="PseudoU_synth_RluA_like"/>
    <property type="match status" value="1"/>
</dbReference>
<dbReference type="Gene3D" id="3.30.2350.10">
    <property type="entry name" value="Pseudouridine synthase"/>
    <property type="match status" value="1"/>
</dbReference>
<proteinExistence type="inferred from homology"/>
<gene>
    <name evidence="7" type="ORF">J2Z81_000062</name>
</gene>
<evidence type="ECO:0000259" key="6">
    <source>
        <dbReference type="SMART" id="SM00363"/>
    </source>
</evidence>
<reference evidence="7 8" key="1">
    <citation type="submission" date="2021-03" db="EMBL/GenBank/DDBJ databases">
        <title>Genomic Encyclopedia of Type Strains, Phase IV (KMG-IV): sequencing the most valuable type-strain genomes for metagenomic binning, comparative biology and taxonomic classification.</title>
        <authorList>
            <person name="Goeker M."/>
        </authorList>
    </citation>
    <scope>NUCLEOTIDE SEQUENCE [LARGE SCALE GENOMIC DNA]</scope>
    <source>
        <strain evidence="7 8">DSM 25790</strain>
    </source>
</reference>
<dbReference type="InterPro" id="IPR036986">
    <property type="entry name" value="S4_RNA-bd_sf"/>
</dbReference>
<dbReference type="EMBL" id="JAGIKX010000001">
    <property type="protein sequence ID" value="MBP2256130.1"/>
    <property type="molecule type" value="Genomic_DNA"/>
</dbReference>
<dbReference type="Proteomes" id="UP001519294">
    <property type="component" value="Unassembled WGS sequence"/>
</dbReference>
<organism evidence="7 8">
    <name type="scientific">Virgibacillus alimentarius</name>
    <dbReference type="NCBI Taxonomy" id="698769"/>
    <lineage>
        <taxon>Bacteria</taxon>
        <taxon>Bacillati</taxon>
        <taxon>Bacillota</taxon>
        <taxon>Bacilli</taxon>
        <taxon>Bacillales</taxon>
        <taxon>Bacillaceae</taxon>
        <taxon>Virgibacillus</taxon>
    </lineage>
</organism>
<dbReference type="EC" id="5.4.99.-" evidence="5"/>
<dbReference type="InterPro" id="IPR006145">
    <property type="entry name" value="PsdUridine_synth_RsuA/RluA"/>
</dbReference>
<dbReference type="Pfam" id="PF00849">
    <property type="entry name" value="PseudoU_synth_2"/>
    <property type="match status" value="1"/>
</dbReference>
<evidence type="ECO:0000256" key="2">
    <source>
        <dbReference type="ARBA" id="ARBA00010876"/>
    </source>
</evidence>
<keyword evidence="8" id="KW-1185">Reference proteome</keyword>
<dbReference type="PROSITE" id="PS01129">
    <property type="entry name" value="PSI_RLU"/>
    <property type="match status" value="1"/>
</dbReference>
<protein>
    <recommendedName>
        <fullName evidence="5">Pseudouridine synthase</fullName>
        <ecNumber evidence="5">5.4.99.-</ecNumber>
    </recommendedName>
</protein>
<dbReference type="GO" id="GO:0160140">
    <property type="term" value="F:23S rRNA pseudouridine(1911/1915/1917) synthase activity"/>
    <property type="evidence" value="ECO:0007669"/>
    <property type="project" value="UniProtKB-EC"/>
</dbReference>
<dbReference type="Pfam" id="PF01479">
    <property type="entry name" value="S4"/>
    <property type="match status" value="1"/>
</dbReference>
<dbReference type="CDD" id="cd00165">
    <property type="entry name" value="S4"/>
    <property type="match status" value="1"/>
</dbReference>
<name>A0ABS4S561_9BACI</name>
<keyword evidence="3 5" id="KW-0413">Isomerase</keyword>
<comment type="similarity">
    <text evidence="2 5">Belongs to the pseudouridine synthase RluA family.</text>
</comment>
<accession>A0ABS4S561</accession>
<dbReference type="RefSeq" id="WP_226370481.1">
    <property type="nucleotide sequence ID" value="NZ_JAGIKX010000001.1"/>
</dbReference>
<dbReference type="SMART" id="SM00363">
    <property type="entry name" value="S4"/>
    <property type="match status" value="1"/>
</dbReference>
<dbReference type="InterPro" id="IPR006225">
    <property type="entry name" value="PsdUridine_synth_RluC/D"/>
</dbReference>
<evidence type="ECO:0000256" key="4">
    <source>
        <dbReference type="PROSITE-ProRule" id="PRU00182"/>
    </source>
</evidence>